<protein>
    <recommendedName>
        <fullName evidence="4">Transmembrane protein</fullName>
    </recommendedName>
</protein>
<keyword evidence="1" id="KW-0472">Membrane</keyword>
<keyword evidence="1" id="KW-1133">Transmembrane helix</keyword>
<name>A0ABS6IE41_9HYPH</name>
<organism evidence="2 3">
    <name type="scientific">Reyranella humidisoli</name>
    <dbReference type="NCBI Taxonomy" id="2849149"/>
    <lineage>
        <taxon>Bacteria</taxon>
        <taxon>Pseudomonadati</taxon>
        <taxon>Pseudomonadota</taxon>
        <taxon>Alphaproteobacteria</taxon>
        <taxon>Hyphomicrobiales</taxon>
        <taxon>Reyranellaceae</taxon>
        <taxon>Reyranella</taxon>
    </lineage>
</organism>
<evidence type="ECO:0008006" key="4">
    <source>
        <dbReference type="Google" id="ProtNLM"/>
    </source>
</evidence>
<feature type="transmembrane region" description="Helical" evidence="1">
    <location>
        <begin position="7"/>
        <end position="29"/>
    </location>
</feature>
<keyword evidence="1" id="KW-0812">Transmembrane</keyword>
<evidence type="ECO:0000313" key="3">
    <source>
        <dbReference type="Proteomes" id="UP000727907"/>
    </source>
</evidence>
<feature type="transmembrane region" description="Helical" evidence="1">
    <location>
        <begin position="61"/>
        <end position="84"/>
    </location>
</feature>
<dbReference type="EMBL" id="JAHOPB010000001">
    <property type="protein sequence ID" value="MBU8872857.1"/>
    <property type="molecule type" value="Genomic_DNA"/>
</dbReference>
<gene>
    <name evidence="2" type="ORF">KQ910_03740</name>
</gene>
<evidence type="ECO:0000313" key="2">
    <source>
        <dbReference type="EMBL" id="MBU8872857.1"/>
    </source>
</evidence>
<comment type="caution">
    <text evidence="2">The sequence shown here is derived from an EMBL/GenBank/DDBJ whole genome shotgun (WGS) entry which is preliminary data.</text>
</comment>
<proteinExistence type="predicted"/>
<evidence type="ECO:0000256" key="1">
    <source>
        <dbReference type="SAM" id="Phobius"/>
    </source>
</evidence>
<feature type="transmembrane region" description="Helical" evidence="1">
    <location>
        <begin position="105"/>
        <end position="126"/>
    </location>
</feature>
<accession>A0ABS6IE41</accession>
<keyword evidence="3" id="KW-1185">Reference proteome</keyword>
<reference evidence="2 3" key="1">
    <citation type="submission" date="2021-06" db="EMBL/GenBank/DDBJ databases">
        <authorList>
            <person name="Lee D.H."/>
        </authorList>
    </citation>
    <scope>NUCLEOTIDE SEQUENCE [LARGE SCALE GENOMIC DNA]</scope>
    <source>
        <strain evidence="2 3">MMS21-HV4-11</strain>
    </source>
</reference>
<sequence length="177" mass="19418">MTRIQRFTLCSVFWMVGLAVLTSGILIAADTRDHYLLARIAETFGMTLTGQNCNIAIGARILFWLLLAVELVIAARAVSLKLTASEQAHFQKASTAPLETSRDRLLIALIFPIFVAAFYFISYSVGHHSGGRFKLCSTAPGTQLAYHWYLLVASSGRAAMIALACLLYFRRKALAAS</sequence>
<dbReference type="Proteomes" id="UP000727907">
    <property type="component" value="Unassembled WGS sequence"/>
</dbReference>
<dbReference type="RefSeq" id="WP_216957137.1">
    <property type="nucleotide sequence ID" value="NZ_JAHOPB010000001.1"/>
</dbReference>
<feature type="transmembrane region" description="Helical" evidence="1">
    <location>
        <begin position="146"/>
        <end position="169"/>
    </location>
</feature>